<dbReference type="PATRIC" id="fig|679936.5.peg.2571"/>
<comment type="function">
    <text evidence="8">Catalyzes the transfer of the enolpyruvyl moiety of phosphoenolpyruvate (PEP) to the 5-hydroxyl of shikimate-3-phosphate (S3P) to produce enolpyruvyl shikimate-3-phosphate and inorganic phosphate.</text>
</comment>
<evidence type="ECO:0000256" key="4">
    <source>
        <dbReference type="ARBA" id="ARBA00022605"/>
    </source>
</evidence>
<dbReference type="CDD" id="cd01556">
    <property type="entry name" value="EPSP_synthase"/>
    <property type="match status" value="1"/>
</dbReference>
<dbReference type="Gene3D" id="3.65.10.10">
    <property type="entry name" value="Enolpyruvate transferase domain"/>
    <property type="match status" value="2"/>
</dbReference>
<comment type="caution">
    <text evidence="8">Lacks conserved residue(s) required for the propagation of feature annotation.</text>
</comment>
<evidence type="ECO:0000313" key="10">
    <source>
        <dbReference type="EMBL" id="AEW05945.1"/>
    </source>
</evidence>
<dbReference type="UniPathway" id="UPA00053">
    <property type="reaction ID" value="UER00089"/>
</dbReference>
<dbReference type="Proteomes" id="UP000005439">
    <property type="component" value="Chromosome"/>
</dbReference>
<dbReference type="HAMAP" id="MF_00210">
    <property type="entry name" value="EPSP_synth"/>
    <property type="match status" value="1"/>
</dbReference>
<comment type="subunit">
    <text evidence="8">Monomer.</text>
</comment>
<dbReference type="InterPro" id="IPR013792">
    <property type="entry name" value="RNA3'P_cycl/enolpyr_Trfase_a/b"/>
</dbReference>
<comment type="similarity">
    <text evidence="2 8">Belongs to the EPSP synthase family.</text>
</comment>
<evidence type="ECO:0000256" key="2">
    <source>
        <dbReference type="ARBA" id="ARBA00009948"/>
    </source>
</evidence>
<dbReference type="InterPro" id="IPR001986">
    <property type="entry name" value="Enolpyruvate_Tfrase_dom"/>
</dbReference>
<comment type="subcellular location">
    <subcellularLocation>
        <location evidence="8">Cytoplasm</location>
    </subcellularLocation>
</comment>
<dbReference type="EC" id="2.5.1.19" evidence="8"/>
<feature type="binding site" evidence="8">
    <location>
        <position position="26"/>
    </location>
    <ligand>
        <name>3-phosphoshikimate</name>
        <dbReference type="ChEBI" id="CHEBI:145989"/>
    </ligand>
</feature>
<feature type="binding site" evidence="8">
    <location>
        <position position="168"/>
    </location>
    <ligand>
        <name>phosphoenolpyruvate</name>
        <dbReference type="ChEBI" id="CHEBI:58702"/>
    </ligand>
</feature>
<feature type="binding site" evidence="8">
    <location>
        <position position="21"/>
    </location>
    <ligand>
        <name>3-phosphoshikimate</name>
        <dbReference type="ChEBI" id="CHEBI:145989"/>
    </ligand>
</feature>
<keyword evidence="3 8" id="KW-0963">Cytoplasm</keyword>
<dbReference type="PANTHER" id="PTHR21090:SF5">
    <property type="entry name" value="PENTAFUNCTIONAL AROM POLYPEPTIDE"/>
    <property type="match status" value="1"/>
</dbReference>
<dbReference type="GO" id="GO:0005737">
    <property type="term" value="C:cytoplasm"/>
    <property type="evidence" value="ECO:0007669"/>
    <property type="project" value="UniProtKB-SubCell"/>
</dbReference>
<feature type="binding site" evidence="8">
    <location>
        <position position="94"/>
    </location>
    <ligand>
        <name>phosphoenolpyruvate</name>
        <dbReference type="ChEBI" id="CHEBI:58702"/>
    </ligand>
</feature>
<sequence>MIRLTPWRHPLSATVTVPGDKSLTHRGILFAAVASGVSRVTGWLDAQDTRSSLRLVQQLGVEVKELTPETLVLESPGLFGLREPEDVVDCGNSGTTIRLAAGLVSAVPGLTVFTGDVSLRKRPMRRVLEPLASLGVRSLARQDGYAPFAVAGGPHQGGTVEMTVASAQVKSSLLLAGLSASDPLTVREPVASRDHTERLLAYLGVPIRVTGTTVTVEPVSRVDPLDFAVPGDPSSAAFWAALAALLPDSRLYLPHLLLNPTRTGFFQVLERMGASVRSTVVQTAPEMVGDVEILPGRLTATRVTAEDVPSLIDEIPLVALLATQAEGVTEIQGAHELRVKESDRIQVTADILSRMGAAVEPRPDGFRIEGPTRLKGAEIDAHGDHRMAMLAAVAAAIADGETVIHGAEAVAISYPGFMAQYAQNAGR</sequence>
<evidence type="ECO:0000256" key="3">
    <source>
        <dbReference type="ARBA" id="ARBA00022490"/>
    </source>
</evidence>
<keyword evidence="4 8" id="KW-0028">Amino-acid biosynthesis</keyword>
<feature type="binding site" evidence="8">
    <location>
        <position position="22"/>
    </location>
    <ligand>
        <name>3-phosphoshikimate</name>
        <dbReference type="ChEBI" id="CHEBI:145989"/>
    </ligand>
</feature>
<keyword evidence="11" id="KW-1185">Reference proteome</keyword>
<feature type="binding site" evidence="8">
    <location>
        <position position="168"/>
    </location>
    <ligand>
        <name>3-phosphoshikimate</name>
        <dbReference type="ChEBI" id="CHEBI:145989"/>
    </ligand>
</feature>
<dbReference type="Pfam" id="PF00275">
    <property type="entry name" value="EPSP_synthase"/>
    <property type="match status" value="1"/>
</dbReference>
<reference evidence="10 11" key="2">
    <citation type="journal article" date="2012" name="Stand. Genomic Sci.">
        <title>Complete genome sequence of the moderately thermophilic mineral-sulfide-oxidizing firmicute Sulfobacillus acidophilus type strain (NAL(T)).</title>
        <authorList>
            <person name="Anderson I."/>
            <person name="Chertkov O."/>
            <person name="Chen A."/>
            <person name="Saunders E."/>
            <person name="Lapidus A."/>
            <person name="Nolan M."/>
            <person name="Lucas S."/>
            <person name="Hammon N."/>
            <person name="Deshpande S."/>
            <person name="Cheng J.F."/>
            <person name="Han C."/>
            <person name="Tapia R."/>
            <person name="Goodwin L.A."/>
            <person name="Pitluck S."/>
            <person name="Liolios K."/>
            <person name="Pagani I."/>
            <person name="Ivanova N."/>
            <person name="Mikhailova N."/>
            <person name="Pati A."/>
            <person name="Palaniappan K."/>
            <person name="Land M."/>
            <person name="Pan C."/>
            <person name="Rohde M."/>
            <person name="Pukall R."/>
            <person name="Goker M."/>
            <person name="Detter J.C."/>
            <person name="Woyke T."/>
            <person name="Bristow J."/>
            <person name="Eisen J.A."/>
            <person name="Markowitz V."/>
            <person name="Hugenholtz P."/>
            <person name="Kyrpides N.C."/>
            <person name="Klenk H.P."/>
            <person name="Mavromatis K."/>
        </authorList>
    </citation>
    <scope>NUCLEOTIDE SEQUENCE [LARGE SCALE GENOMIC DNA]</scope>
    <source>
        <strain evidence="11">ATCC 700253 / DSM 10332 / NAL</strain>
    </source>
</reference>
<evidence type="ECO:0000313" key="11">
    <source>
        <dbReference type="Proteomes" id="UP000005439"/>
    </source>
</evidence>
<comment type="pathway">
    <text evidence="1 8">Metabolic intermediate biosynthesis; chorismate biosynthesis; chorismate from D-erythrose 4-phosphate and phosphoenolpyruvate: step 6/7.</text>
</comment>
<dbReference type="EMBL" id="CP003179">
    <property type="protein sequence ID" value="AEW05945.1"/>
    <property type="molecule type" value="Genomic_DNA"/>
</dbReference>
<feature type="binding site" evidence="8">
    <location>
        <position position="313"/>
    </location>
    <ligand>
        <name>3-phosphoshikimate</name>
        <dbReference type="ChEBI" id="CHEBI:145989"/>
    </ligand>
</feature>
<organism evidence="10 11">
    <name type="scientific">Sulfobacillus acidophilus (strain ATCC 700253 / DSM 10332 / NAL)</name>
    <dbReference type="NCBI Taxonomy" id="679936"/>
    <lineage>
        <taxon>Bacteria</taxon>
        <taxon>Bacillati</taxon>
        <taxon>Bacillota</taxon>
        <taxon>Clostridia</taxon>
        <taxon>Eubacteriales</taxon>
        <taxon>Clostridiales Family XVII. Incertae Sedis</taxon>
        <taxon>Sulfobacillus</taxon>
    </lineage>
</organism>
<keyword evidence="6 8" id="KW-0057">Aromatic amino acid biosynthesis</keyword>
<gene>
    <name evidence="8" type="primary">aroA</name>
    <name evidence="10" type="ordered locus">Sulac_2483</name>
</gene>
<dbReference type="GO" id="GO:0009073">
    <property type="term" value="P:aromatic amino acid family biosynthetic process"/>
    <property type="evidence" value="ECO:0007669"/>
    <property type="project" value="UniProtKB-KW"/>
</dbReference>
<dbReference type="PIRSF" id="PIRSF000505">
    <property type="entry name" value="EPSPS"/>
    <property type="match status" value="1"/>
</dbReference>
<comment type="catalytic activity">
    <reaction evidence="7">
        <text>3-phosphoshikimate + phosphoenolpyruvate = 5-O-(1-carboxyvinyl)-3-phosphoshikimate + phosphate</text>
        <dbReference type="Rhea" id="RHEA:21256"/>
        <dbReference type="ChEBI" id="CHEBI:43474"/>
        <dbReference type="ChEBI" id="CHEBI:57701"/>
        <dbReference type="ChEBI" id="CHEBI:58702"/>
        <dbReference type="ChEBI" id="CHEBI:145989"/>
        <dbReference type="EC" id="2.5.1.19"/>
    </reaction>
    <physiologicalReaction direction="left-to-right" evidence="7">
        <dbReference type="Rhea" id="RHEA:21257"/>
    </physiologicalReaction>
</comment>
<feature type="active site" description="Proton acceptor" evidence="8">
    <location>
        <position position="313"/>
    </location>
</feature>
<dbReference type="GO" id="GO:0008652">
    <property type="term" value="P:amino acid biosynthetic process"/>
    <property type="evidence" value="ECO:0007669"/>
    <property type="project" value="UniProtKB-KW"/>
</dbReference>
<feature type="binding site" evidence="8">
    <location>
        <position position="166"/>
    </location>
    <ligand>
        <name>3-phosphoshikimate</name>
        <dbReference type="ChEBI" id="CHEBI:145989"/>
    </ligand>
</feature>
<evidence type="ECO:0000256" key="5">
    <source>
        <dbReference type="ARBA" id="ARBA00022679"/>
    </source>
</evidence>
<dbReference type="InterPro" id="IPR036968">
    <property type="entry name" value="Enolpyruvate_Tfrase_sf"/>
</dbReference>
<name>G8TW18_SULAD</name>
<feature type="binding site" evidence="8">
    <location>
        <position position="340"/>
    </location>
    <ligand>
        <name>3-phosphoshikimate</name>
        <dbReference type="ChEBI" id="CHEBI:145989"/>
    </ligand>
</feature>
<dbReference type="PROSITE" id="PS00104">
    <property type="entry name" value="EPSP_SYNTHASE_1"/>
    <property type="match status" value="1"/>
</dbReference>
<dbReference type="InterPro" id="IPR006264">
    <property type="entry name" value="EPSP_synthase"/>
</dbReference>
<feature type="domain" description="Enolpyruvate transferase" evidence="9">
    <location>
        <begin position="9"/>
        <end position="418"/>
    </location>
</feature>
<dbReference type="PROSITE" id="PS00885">
    <property type="entry name" value="EPSP_SYNTHASE_2"/>
    <property type="match status" value="1"/>
</dbReference>
<feature type="binding site" evidence="8">
    <location>
        <position position="344"/>
    </location>
    <ligand>
        <name>phosphoenolpyruvate</name>
        <dbReference type="ChEBI" id="CHEBI:58702"/>
    </ligand>
</feature>
<keyword evidence="5 8" id="KW-0808">Transferase</keyword>
<evidence type="ECO:0000256" key="1">
    <source>
        <dbReference type="ARBA" id="ARBA00004811"/>
    </source>
</evidence>
<dbReference type="SUPFAM" id="SSF55205">
    <property type="entry name" value="EPT/RTPC-like"/>
    <property type="match status" value="1"/>
</dbReference>
<evidence type="ECO:0000259" key="9">
    <source>
        <dbReference type="Pfam" id="PF00275"/>
    </source>
</evidence>
<dbReference type="GO" id="GO:0003866">
    <property type="term" value="F:3-phosphoshikimate 1-carboxyvinyltransferase activity"/>
    <property type="evidence" value="ECO:0007669"/>
    <property type="project" value="UniProtKB-UniRule"/>
</dbReference>
<evidence type="ECO:0000256" key="8">
    <source>
        <dbReference type="HAMAP-Rule" id="MF_00210"/>
    </source>
</evidence>
<dbReference type="InterPro" id="IPR023193">
    <property type="entry name" value="EPSP_synthase_CS"/>
</dbReference>
<reference evidence="11" key="1">
    <citation type="submission" date="2011-12" db="EMBL/GenBank/DDBJ databases">
        <title>The complete genome of chromosome of Sulfobacillus acidophilus DSM 10332.</title>
        <authorList>
            <person name="Lucas S."/>
            <person name="Han J."/>
            <person name="Lapidus A."/>
            <person name="Bruce D."/>
            <person name="Goodwin L."/>
            <person name="Pitluck S."/>
            <person name="Peters L."/>
            <person name="Kyrpides N."/>
            <person name="Mavromatis K."/>
            <person name="Ivanova N."/>
            <person name="Mikhailova N."/>
            <person name="Chertkov O."/>
            <person name="Saunders E."/>
            <person name="Detter J.C."/>
            <person name="Tapia R."/>
            <person name="Han C."/>
            <person name="Land M."/>
            <person name="Hauser L."/>
            <person name="Markowitz V."/>
            <person name="Cheng J.-F."/>
            <person name="Hugenholtz P."/>
            <person name="Woyke T."/>
            <person name="Wu D."/>
            <person name="Pukall R."/>
            <person name="Gehrich-Schroeter G."/>
            <person name="Schneider S."/>
            <person name="Klenk H.-P."/>
            <person name="Eisen J.A."/>
        </authorList>
    </citation>
    <scope>NUCLEOTIDE SEQUENCE [LARGE SCALE GENOMIC DNA]</scope>
    <source>
        <strain evidence="11">ATCC 700253 / DSM 10332 / NAL</strain>
    </source>
</reference>
<dbReference type="FunFam" id="3.65.10.10:FF:000005">
    <property type="entry name" value="3-phosphoshikimate 1-carboxyvinyltransferase"/>
    <property type="match status" value="1"/>
</dbReference>
<dbReference type="HOGENOM" id="CLU_024321_0_1_9"/>
<feature type="binding site" evidence="8">
    <location>
        <position position="386"/>
    </location>
    <ligand>
        <name>phosphoenolpyruvate</name>
        <dbReference type="ChEBI" id="CHEBI:58702"/>
    </ligand>
</feature>
<evidence type="ECO:0000256" key="7">
    <source>
        <dbReference type="ARBA" id="ARBA00044633"/>
    </source>
</evidence>
<proteinExistence type="inferred from homology"/>
<dbReference type="PANTHER" id="PTHR21090">
    <property type="entry name" value="AROM/DEHYDROQUINATE SYNTHASE"/>
    <property type="match status" value="1"/>
</dbReference>
<feature type="binding site" evidence="8">
    <location>
        <position position="122"/>
    </location>
    <ligand>
        <name>phosphoenolpyruvate</name>
        <dbReference type="ChEBI" id="CHEBI:58702"/>
    </ligand>
</feature>
<evidence type="ECO:0000256" key="6">
    <source>
        <dbReference type="ARBA" id="ARBA00023141"/>
    </source>
</evidence>
<dbReference type="STRING" id="679936.Sulac_2483"/>
<dbReference type="AlphaFoldDB" id="G8TW18"/>
<dbReference type="KEGG" id="sap:Sulac_2483"/>
<accession>G8TW18</accession>
<dbReference type="NCBIfam" id="TIGR01356">
    <property type="entry name" value="aroA"/>
    <property type="match status" value="1"/>
</dbReference>
<protein>
    <recommendedName>
        <fullName evidence="8">3-phosphoshikimate 1-carboxyvinyltransferase</fullName>
        <ecNumber evidence="8">2.5.1.19</ecNumber>
    </recommendedName>
    <alternativeName>
        <fullName evidence="8">5-enolpyruvylshikimate-3-phosphate synthase</fullName>
        <shortName evidence="8">EPSP synthase</shortName>
        <shortName evidence="8">EPSPS</shortName>
    </alternativeName>
</protein>
<feature type="binding site" evidence="8">
    <location>
        <position position="21"/>
    </location>
    <ligand>
        <name>phosphoenolpyruvate</name>
        <dbReference type="ChEBI" id="CHEBI:58702"/>
    </ligand>
</feature>
<dbReference type="GO" id="GO:0009423">
    <property type="term" value="P:chorismate biosynthetic process"/>
    <property type="evidence" value="ECO:0007669"/>
    <property type="project" value="UniProtKB-UniRule"/>
</dbReference>